<sequence length="297" mass="32614">MRGRHPRPRRPAPGRPGRVIERPRLFPAVILGAMGLLALKLLAWTAEPYPGKVPSSASVFSPDSTRPVKPEPQVWALAKVIAQAHAPDRALRDPETTGSVDKPDPKKEQEKAEAEAKADAARAANPNNKAGVVNGTAKVASPAERAILERLGERREEIDARIRELEMRERLLDTAEKKLDGRVGDLKQLEDKVDGPKRKPAEDELKAIRNLVIMYETMKPKDAARVFDRLSLDVLLPVVQQMNPRKMSDVLAAMAPERAEKLTVALATSSRAPERSTAELMPLPGNELPAIAPAPRR</sequence>
<feature type="coiled-coil region" evidence="1">
    <location>
        <begin position="148"/>
        <end position="192"/>
    </location>
</feature>
<keyword evidence="3" id="KW-0472">Membrane</keyword>
<keyword evidence="5" id="KW-1185">Reference proteome</keyword>
<evidence type="ECO:0000313" key="4">
    <source>
        <dbReference type="EMBL" id="AOO83143.1"/>
    </source>
</evidence>
<feature type="region of interest" description="Disordered" evidence="2">
    <location>
        <begin position="265"/>
        <end position="297"/>
    </location>
</feature>
<evidence type="ECO:0000256" key="1">
    <source>
        <dbReference type="SAM" id="Coils"/>
    </source>
</evidence>
<feature type="compositionally biased region" description="Low complexity" evidence="2">
    <location>
        <begin position="121"/>
        <end position="130"/>
    </location>
</feature>
<accession>A0A1D7U6Z3</accession>
<gene>
    <name evidence="4" type="ORF">BHK69_24270</name>
</gene>
<feature type="region of interest" description="Disordered" evidence="2">
    <location>
        <begin position="1"/>
        <end position="21"/>
    </location>
</feature>
<feature type="compositionally biased region" description="Basic and acidic residues" evidence="2">
    <location>
        <begin position="86"/>
        <end position="120"/>
    </location>
</feature>
<protein>
    <recommendedName>
        <fullName evidence="6">Magnesium transporter MgtE intracellular domain-containing protein</fullName>
    </recommendedName>
</protein>
<proteinExistence type="predicted"/>
<evidence type="ECO:0008006" key="6">
    <source>
        <dbReference type="Google" id="ProtNLM"/>
    </source>
</evidence>
<organism evidence="4 5">
    <name type="scientific">Bosea vaviloviae</name>
    <dbReference type="NCBI Taxonomy" id="1526658"/>
    <lineage>
        <taxon>Bacteria</taxon>
        <taxon>Pseudomonadati</taxon>
        <taxon>Pseudomonadota</taxon>
        <taxon>Alphaproteobacteria</taxon>
        <taxon>Hyphomicrobiales</taxon>
        <taxon>Boseaceae</taxon>
        <taxon>Bosea</taxon>
    </lineage>
</organism>
<name>A0A1D7U6Z3_9HYPH</name>
<feature type="compositionally biased region" description="Basic residues" evidence="2">
    <location>
        <begin position="1"/>
        <end position="12"/>
    </location>
</feature>
<feature type="transmembrane region" description="Helical" evidence="3">
    <location>
        <begin position="25"/>
        <end position="46"/>
    </location>
</feature>
<dbReference type="EMBL" id="CP017147">
    <property type="protein sequence ID" value="AOO83143.1"/>
    <property type="molecule type" value="Genomic_DNA"/>
</dbReference>
<dbReference type="Proteomes" id="UP000094969">
    <property type="component" value="Chromosome"/>
</dbReference>
<keyword evidence="3" id="KW-1133">Transmembrane helix</keyword>
<dbReference type="AlphaFoldDB" id="A0A1D7U6Z3"/>
<dbReference type="SUPFAM" id="SSF158791">
    <property type="entry name" value="MgtE N-terminal domain-like"/>
    <property type="match status" value="1"/>
</dbReference>
<keyword evidence="1" id="KW-0175">Coiled coil</keyword>
<dbReference type="KEGG" id="bvv:BHK69_24270"/>
<feature type="region of interest" description="Disordered" evidence="2">
    <location>
        <begin position="85"/>
        <end position="133"/>
    </location>
</feature>
<evidence type="ECO:0000256" key="3">
    <source>
        <dbReference type="SAM" id="Phobius"/>
    </source>
</evidence>
<keyword evidence="3" id="KW-0812">Transmembrane</keyword>
<evidence type="ECO:0000256" key="2">
    <source>
        <dbReference type="SAM" id="MobiDB-lite"/>
    </source>
</evidence>
<reference evidence="4 5" key="1">
    <citation type="journal article" date="2015" name="Antonie Van Leeuwenhoek">
        <title>Bosea vaviloviae sp. nov., a new species of slow-growing rhizobia isolated from nodules of the relict species Vavilovia formosa (Stev.) Fed.</title>
        <authorList>
            <person name="Safronova V.I."/>
            <person name="Kuznetsova I.G."/>
            <person name="Sazanova A.L."/>
            <person name="Kimeklis A.K."/>
            <person name="Belimov A.A."/>
            <person name="Andronov E.E."/>
            <person name="Pinaev A.G."/>
            <person name="Chizhevskaya E.P."/>
            <person name="Pukhaev A.R."/>
            <person name="Popov K.P."/>
            <person name="Willems A."/>
            <person name="Tikhonovich I.A."/>
        </authorList>
    </citation>
    <scope>NUCLEOTIDE SEQUENCE [LARGE SCALE GENOMIC DNA]</scope>
    <source>
        <strain evidence="4 5">Vaf18</strain>
    </source>
</reference>
<evidence type="ECO:0000313" key="5">
    <source>
        <dbReference type="Proteomes" id="UP000094969"/>
    </source>
</evidence>
<dbReference type="STRING" id="1526658.BHK69_24270"/>